<gene>
    <name evidence="3" type="ORF">VM1G_07504</name>
</gene>
<protein>
    <submittedName>
        <fullName evidence="3">Uncharacterized protein</fullName>
    </submittedName>
</protein>
<dbReference type="EMBL" id="CM003105">
    <property type="protein sequence ID" value="KUI72426.1"/>
    <property type="molecule type" value="Genomic_DNA"/>
</dbReference>
<sequence>MEHNVEEVNESSPLQSHQDQNVASQPEPEPKPVVTHTTVDSDDQTADPVEQQYQQLLPSKPERSSWCRTPNPNKQLPDLEDQPIPDLDSDLEGGEDIKTKRRRQFCCSRSTMFIIAFFLIIIIAAVAGGGVAEVQALKR</sequence>
<evidence type="ECO:0000256" key="2">
    <source>
        <dbReference type="SAM" id="Phobius"/>
    </source>
</evidence>
<feature type="region of interest" description="Disordered" evidence="1">
    <location>
        <begin position="1"/>
        <end position="95"/>
    </location>
</feature>
<evidence type="ECO:0000256" key="1">
    <source>
        <dbReference type="SAM" id="MobiDB-lite"/>
    </source>
</evidence>
<keyword evidence="2" id="KW-0812">Transmembrane</keyword>
<reference evidence="3" key="1">
    <citation type="submission" date="2014-12" db="EMBL/GenBank/DDBJ databases">
        <title>Genome Sequence of Valsa Canker Pathogens Uncovers a Specific Adaption of Colonization on Woody Bark.</title>
        <authorList>
            <person name="Yin Z."/>
            <person name="Liu H."/>
            <person name="Gao X."/>
            <person name="Li Z."/>
            <person name="Song N."/>
            <person name="Ke X."/>
            <person name="Dai Q."/>
            <person name="Wu Y."/>
            <person name="Sun Y."/>
            <person name="Xu J.-R."/>
            <person name="Kang Z.K."/>
            <person name="Wang L."/>
            <person name="Huang L."/>
        </authorList>
    </citation>
    <scope>NUCLEOTIDE SEQUENCE [LARGE SCALE GENOMIC DNA]</scope>
    <source>
        <strain evidence="3">03-8</strain>
    </source>
</reference>
<proteinExistence type="predicted"/>
<keyword evidence="4" id="KW-1185">Reference proteome</keyword>
<feature type="compositionally biased region" description="Polar residues" evidence="1">
    <location>
        <begin position="10"/>
        <end position="24"/>
    </location>
</feature>
<accession>A0A194W7G0</accession>
<keyword evidence="2" id="KW-1133">Transmembrane helix</keyword>
<dbReference type="Proteomes" id="UP000078559">
    <property type="component" value="Chromosome 8"/>
</dbReference>
<evidence type="ECO:0000313" key="4">
    <source>
        <dbReference type="Proteomes" id="UP000078559"/>
    </source>
</evidence>
<evidence type="ECO:0000313" key="3">
    <source>
        <dbReference type="EMBL" id="KUI72426.1"/>
    </source>
</evidence>
<feature type="compositionally biased region" description="Acidic residues" evidence="1">
    <location>
        <begin position="78"/>
        <end position="94"/>
    </location>
</feature>
<feature type="transmembrane region" description="Helical" evidence="2">
    <location>
        <begin position="110"/>
        <end position="132"/>
    </location>
</feature>
<organism evidence="3 4">
    <name type="scientific">Cytospora mali</name>
    <name type="common">Apple Valsa canker fungus</name>
    <name type="synonym">Valsa mali</name>
    <dbReference type="NCBI Taxonomy" id="578113"/>
    <lineage>
        <taxon>Eukaryota</taxon>
        <taxon>Fungi</taxon>
        <taxon>Dikarya</taxon>
        <taxon>Ascomycota</taxon>
        <taxon>Pezizomycotina</taxon>
        <taxon>Sordariomycetes</taxon>
        <taxon>Sordariomycetidae</taxon>
        <taxon>Diaporthales</taxon>
        <taxon>Cytosporaceae</taxon>
        <taxon>Cytospora</taxon>
    </lineage>
</organism>
<keyword evidence="2" id="KW-0472">Membrane</keyword>
<dbReference type="AlphaFoldDB" id="A0A194W7G0"/>
<name>A0A194W7G0_CYTMA</name>
<dbReference type="SMR" id="A0A194W7G0"/>